<dbReference type="PANTHER" id="PTHR46553">
    <property type="entry name" value="ADENINE NUCLEOTIDE ALPHA HYDROLASES-LIKE SUPERFAMILY PROTEIN"/>
    <property type="match status" value="1"/>
</dbReference>
<sequence>MGEIREHGAGSAGIVVGVDGSPLSVEALRWAARLAAGIGGQITAVMAWEYPANAVMGSFPGAEWDPEQDAEQRLHSAAREAFGDPLPEGLSLETVQGPARHVLLERSRDAELLVLGSRGLGGFRGMLLGSVSAACAEHATCPVLVLHGSGPAGAATDPAAAQADAV</sequence>
<dbReference type="Gene3D" id="3.40.50.620">
    <property type="entry name" value="HUPs"/>
    <property type="match status" value="1"/>
</dbReference>
<evidence type="ECO:0000259" key="2">
    <source>
        <dbReference type="Pfam" id="PF00582"/>
    </source>
</evidence>
<dbReference type="PANTHER" id="PTHR46553:SF3">
    <property type="entry name" value="ADENINE NUCLEOTIDE ALPHA HYDROLASES-LIKE SUPERFAMILY PROTEIN"/>
    <property type="match status" value="1"/>
</dbReference>
<evidence type="ECO:0000313" key="3">
    <source>
        <dbReference type="EMBL" id="MBL0706210.1"/>
    </source>
</evidence>
<organism evidence="3 4">
    <name type="scientific">Sinomonas cellulolyticus</name>
    <dbReference type="NCBI Taxonomy" id="2801916"/>
    <lineage>
        <taxon>Bacteria</taxon>
        <taxon>Bacillati</taxon>
        <taxon>Actinomycetota</taxon>
        <taxon>Actinomycetes</taxon>
        <taxon>Micrococcales</taxon>
        <taxon>Micrococcaceae</taxon>
        <taxon>Sinomonas</taxon>
    </lineage>
</organism>
<accession>A0ABS1K3W1</accession>
<proteinExistence type="inferred from homology"/>
<keyword evidence="4" id="KW-1185">Reference proteome</keyword>
<dbReference type="InterPro" id="IPR006016">
    <property type="entry name" value="UspA"/>
</dbReference>
<feature type="domain" description="UspA" evidence="2">
    <location>
        <begin position="14"/>
        <end position="147"/>
    </location>
</feature>
<comment type="similarity">
    <text evidence="1">Belongs to the universal stress protein A family.</text>
</comment>
<comment type="caution">
    <text evidence="3">The sequence shown here is derived from an EMBL/GenBank/DDBJ whole genome shotgun (WGS) entry which is preliminary data.</text>
</comment>
<dbReference type="Proteomes" id="UP000639051">
    <property type="component" value="Unassembled WGS sequence"/>
</dbReference>
<evidence type="ECO:0000256" key="1">
    <source>
        <dbReference type="ARBA" id="ARBA00008791"/>
    </source>
</evidence>
<gene>
    <name evidence="3" type="ORF">JJE72_11925</name>
</gene>
<protein>
    <submittedName>
        <fullName evidence="3">Universal stress protein</fullName>
    </submittedName>
</protein>
<dbReference type="Pfam" id="PF00582">
    <property type="entry name" value="Usp"/>
    <property type="match status" value="1"/>
</dbReference>
<dbReference type="InterPro" id="IPR006015">
    <property type="entry name" value="Universal_stress_UspA"/>
</dbReference>
<dbReference type="RefSeq" id="WP_189694536.1">
    <property type="nucleotide sequence ID" value="NZ_BNCM01000011.1"/>
</dbReference>
<name>A0ABS1K3W1_9MICC</name>
<dbReference type="SUPFAM" id="SSF52402">
    <property type="entry name" value="Adenine nucleotide alpha hydrolases-like"/>
    <property type="match status" value="1"/>
</dbReference>
<dbReference type="PRINTS" id="PR01438">
    <property type="entry name" value="UNVRSLSTRESS"/>
</dbReference>
<evidence type="ECO:0000313" key="4">
    <source>
        <dbReference type="Proteomes" id="UP000639051"/>
    </source>
</evidence>
<reference evidence="3 4" key="1">
    <citation type="submission" date="2021-01" db="EMBL/GenBank/DDBJ databases">
        <title>Genome public.</title>
        <authorList>
            <person name="Liu C."/>
            <person name="Sun Q."/>
        </authorList>
    </citation>
    <scope>NUCLEOTIDE SEQUENCE [LARGE SCALE GENOMIC DNA]</scope>
    <source>
        <strain evidence="3 4">JC656</strain>
    </source>
</reference>
<dbReference type="EMBL" id="JAERRC010000028">
    <property type="protein sequence ID" value="MBL0706210.1"/>
    <property type="molecule type" value="Genomic_DNA"/>
</dbReference>
<dbReference type="InterPro" id="IPR014729">
    <property type="entry name" value="Rossmann-like_a/b/a_fold"/>
</dbReference>